<keyword evidence="3" id="KW-1185">Reference proteome</keyword>
<evidence type="ECO:0000313" key="3">
    <source>
        <dbReference type="Proteomes" id="UP000660885"/>
    </source>
</evidence>
<evidence type="ECO:0000256" key="1">
    <source>
        <dbReference type="SAM" id="MobiDB-lite"/>
    </source>
</evidence>
<feature type="region of interest" description="Disordered" evidence="1">
    <location>
        <begin position="1104"/>
        <end position="1187"/>
    </location>
</feature>
<feature type="compositionally biased region" description="Pro residues" evidence="1">
    <location>
        <begin position="1113"/>
        <end position="1132"/>
    </location>
</feature>
<accession>A0ABS1UBN1</accession>
<feature type="compositionally biased region" description="Basic and acidic residues" evidence="1">
    <location>
        <begin position="1138"/>
        <end position="1152"/>
    </location>
</feature>
<feature type="region of interest" description="Disordered" evidence="1">
    <location>
        <begin position="422"/>
        <end position="445"/>
    </location>
</feature>
<name>A0ABS1UBN1_9PROT</name>
<dbReference type="RefSeq" id="WP_202835305.1">
    <property type="nucleotide sequence ID" value="NZ_JAETWB010000047.1"/>
</dbReference>
<sequence>MTQETLTVLRTTPTPHGAPRYATKRWVWNLTLQEWQRIAYDAGATFTAEERPVSCLADVAAVLEEIRHDPTAFVVRGELLPEARAALAANPRHRFRRAKKASKAGKAPTLAEVGRHWLMIDVDGYPLPDHADLADDPEAAIEAAVHDLLPPCFHDVECFWQLSASAGFKPGVLKVHLFFWLAEPISNEDLKLYLHVHAPAVDRAPYNAAQPHYIADPIIESGHDPLPRRTGWLKGSDDVVTLPALDLAELRAAIRQKRERAATGAGLDASAARTMAGALALLGDDEGHEGWHAPLRRATLLYARQTSQKNRDDEAVKAACRDAIDVANEREAGRHAAADIARFCSDAYLDALLDGAFVWVETSRDDAPAGTAPAHEAPQLEVRAARDAIRTQMGQVLQDAAAFHAAPEDQRGEPRHVAMASDVGTGKSRTGREMQAEASAQQKRASAPHRLNFFTPTIKLGAQAEIHFADMLGMNVAIHRGREQPDPFSPGNRMCLDVEAVKLATAAGENVDAVVCGVGKKSLRRCPHADVCGYQNRQRKAVAEADAVVAAHEAAWHLPQGVRKGIFLTTFDEGWWQTGLQIGRGVLVDGLADSILAFPPLRRIPGGGQIDDLDGADDLHALRSRLERALKAAPEGYLRRETLVTAGLTVADCARARNLEWNRKREGLMWPGMSRKDRAAAAERAGVNASLPKFAAMWGVLADLLASGREATGRAELMWRPDKDEVPRWTLSLNTIRELADPVTKAPVLLLDATLPVDLVRPYLPRIEAAAPVRVKTPHMRVRQVRGGWGKTTLLPGHLKIALDANGEPKALDKNGQPTNPLPPTLASLRDYVAGVSRGLPGWQGGAGTLVITYQDAEAAFAGLPNVATAHFNDIAGRDEWRDVRFLFVIGRPRPRSDQVRLMAAALTGEPVEVAESQRETRGVLMADGTGGTIEVRAYANPAAEAVSVAITDAEIIQAVGRCRGVNRTAADPVQVWLMADVATPLVVDELLDWRNMAPSAVERMACRGIVLTSATDAAKVYPDILGTAKAASHAFEREGLRPDFFPNPLRIYFSYGDGEEIPLRFTYRPPGRGQQIRVGYARSGMDPEEIWRTLEDHLGELATFTPDEPRPQPEPSPDPSSPGPSPAPAEPPGFWEAELHEPAHSSEREMAMESAGPMVFRPPDADSNPPLSREPKPPPPPRGAQP</sequence>
<reference evidence="2 3" key="1">
    <citation type="submission" date="2021-01" db="EMBL/GenBank/DDBJ databases">
        <title>Belnapia mucosa sp. nov. and Belnapia arida sp. nov., isolated from the Tabernas Desert (Almeria, Spain).</title>
        <authorList>
            <person name="Molina-Menor E."/>
            <person name="Vidal-Verdu A."/>
            <person name="Calonge A."/>
            <person name="Satari L."/>
            <person name="Pereto J."/>
            <person name="Porcar M."/>
        </authorList>
    </citation>
    <scope>NUCLEOTIDE SEQUENCE [LARGE SCALE GENOMIC DNA]</scope>
    <source>
        <strain evidence="2 3">T18</strain>
    </source>
</reference>
<dbReference type="EMBL" id="JAETWB010000047">
    <property type="protein sequence ID" value="MBL6082093.1"/>
    <property type="molecule type" value="Genomic_DNA"/>
</dbReference>
<gene>
    <name evidence="2" type="ORF">JMJ56_29380</name>
</gene>
<evidence type="ECO:0000313" key="2">
    <source>
        <dbReference type="EMBL" id="MBL6082093.1"/>
    </source>
</evidence>
<organism evidence="2 3">
    <name type="scientific">Belnapia arida</name>
    <dbReference type="NCBI Taxonomy" id="2804533"/>
    <lineage>
        <taxon>Bacteria</taxon>
        <taxon>Pseudomonadati</taxon>
        <taxon>Pseudomonadota</taxon>
        <taxon>Alphaproteobacteria</taxon>
        <taxon>Acetobacterales</taxon>
        <taxon>Roseomonadaceae</taxon>
        <taxon>Belnapia</taxon>
    </lineage>
</organism>
<feature type="compositionally biased region" description="Pro residues" evidence="1">
    <location>
        <begin position="1178"/>
        <end position="1187"/>
    </location>
</feature>
<dbReference type="Proteomes" id="UP000660885">
    <property type="component" value="Unassembled WGS sequence"/>
</dbReference>
<protein>
    <submittedName>
        <fullName evidence="2">Uncharacterized protein</fullName>
    </submittedName>
</protein>
<proteinExistence type="predicted"/>
<comment type="caution">
    <text evidence="2">The sequence shown here is derived from an EMBL/GenBank/DDBJ whole genome shotgun (WGS) entry which is preliminary data.</text>
</comment>